<dbReference type="OrthoDB" id="5427384at2759"/>
<dbReference type="AlphaFoldDB" id="A0A507AX19"/>
<protein>
    <submittedName>
        <fullName evidence="2">Uncharacterized protein</fullName>
    </submittedName>
</protein>
<evidence type="ECO:0000256" key="1">
    <source>
        <dbReference type="SAM" id="Phobius"/>
    </source>
</evidence>
<keyword evidence="1" id="KW-1133">Transmembrane helix</keyword>
<dbReference type="InParanoid" id="A0A507AX19"/>
<keyword evidence="1" id="KW-0812">Transmembrane</keyword>
<reference evidence="2 3" key="1">
    <citation type="submission" date="2019-06" db="EMBL/GenBank/DDBJ databases">
        <title>Draft genome sequence of the filamentous fungus Phialemoniopsis curvata isolated from diesel fuel.</title>
        <authorList>
            <person name="Varaljay V.A."/>
            <person name="Lyon W.J."/>
            <person name="Crouch A.L."/>
            <person name="Drake C.E."/>
            <person name="Hollomon J.M."/>
            <person name="Nadeau L.J."/>
            <person name="Nunn H.S."/>
            <person name="Stevenson B.S."/>
            <person name="Bojanowski C.L."/>
            <person name="Crookes-Goodson W.J."/>
        </authorList>
    </citation>
    <scope>NUCLEOTIDE SEQUENCE [LARGE SCALE GENOMIC DNA]</scope>
    <source>
        <strain evidence="2 3">D216</strain>
    </source>
</reference>
<organism evidence="2 3">
    <name type="scientific">Thyridium curvatum</name>
    <dbReference type="NCBI Taxonomy" id="1093900"/>
    <lineage>
        <taxon>Eukaryota</taxon>
        <taxon>Fungi</taxon>
        <taxon>Dikarya</taxon>
        <taxon>Ascomycota</taxon>
        <taxon>Pezizomycotina</taxon>
        <taxon>Sordariomycetes</taxon>
        <taxon>Sordariomycetidae</taxon>
        <taxon>Thyridiales</taxon>
        <taxon>Thyridiaceae</taxon>
        <taxon>Thyridium</taxon>
    </lineage>
</organism>
<comment type="caution">
    <text evidence="2">The sequence shown here is derived from an EMBL/GenBank/DDBJ whole genome shotgun (WGS) entry which is preliminary data.</text>
</comment>
<dbReference type="EMBL" id="SKBQ01000042">
    <property type="protein sequence ID" value="TPX12253.1"/>
    <property type="molecule type" value="Genomic_DNA"/>
</dbReference>
<sequence>MREARRIPRGDSTDPAPWMADFARRAVSIRVQQLRSGGERRVSWVKSGFFGAIPFVSSIVGLFYDSTKTFRLVAIGAVGLGDSDQAARLRAQAKEVTRTSWKARVEKGAEWVGKNAFEHWWDNSDFAAAVQEHMVQALAAEFGVQSAHEFAGYAVHLKPGLGQAISAGRAVYTCDQKMLRALEWLHPVALQFHLETFVVNALSEVWGE</sequence>
<proteinExistence type="predicted"/>
<name>A0A507AX19_9PEZI</name>
<dbReference type="GeneID" id="41974586"/>
<keyword evidence="3" id="KW-1185">Reference proteome</keyword>
<feature type="transmembrane region" description="Helical" evidence="1">
    <location>
        <begin position="44"/>
        <end position="64"/>
    </location>
</feature>
<evidence type="ECO:0000313" key="3">
    <source>
        <dbReference type="Proteomes" id="UP000319257"/>
    </source>
</evidence>
<accession>A0A507AX19</accession>
<dbReference type="RefSeq" id="XP_030993964.1">
    <property type="nucleotide sequence ID" value="XM_031141850.1"/>
</dbReference>
<evidence type="ECO:0000313" key="2">
    <source>
        <dbReference type="EMBL" id="TPX12253.1"/>
    </source>
</evidence>
<keyword evidence="1" id="KW-0472">Membrane</keyword>
<dbReference type="Proteomes" id="UP000319257">
    <property type="component" value="Unassembled WGS sequence"/>
</dbReference>
<gene>
    <name evidence="2" type="ORF">E0L32_007139</name>
</gene>